<evidence type="ECO:0000313" key="2">
    <source>
        <dbReference type="Proteomes" id="UP000607653"/>
    </source>
</evidence>
<organism evidence="1 2">
    <name type="scientific">Nelumbo nucifera</name>
    <name type="common">Sacred lotus</name>
    <dbReference type="NCBI Taxonomy" id="4432"/>
    <lineage>
        <taxon>Eukaryota</taxon>
        <taxon>Viridiplantae</taxon>
        <taxon>Streptophyta</taxon>
        <taxon>Embryophyta</taxon>
        <taxon>Tracheophyta</taxon>
        <taxon>Spermatophyta</taxon>
        <taxon>Magnoliopsida</taxon>
        <taxon>Proteales</taxon>
        <taxon>Nelumbonaceae</taxon>
        <taxon>Nelumbo</taxon>
    </lineage>
</organism>
<evidence type="ECO:0000313" key="1">
    <source>
        <dbReference type="EMBL" id="DAD48138.1"/>
    </source>
</evidence>
<proteinExistence type="predicted"/>
<dbReference type="Proteomes" id="UP000607653">
    <property type="component" value="Unassembled WGS sequence"/>
</dbReference>
<gene>
    <name evidence="1" type="ORF">HUJ06_018075</name>
</gene>
<reference evidence="1 2" key="1">
    <citation type="journal article" date="2020" name="Mol. Biol. Evol.">
        <title>Distinct Expression and Methylation Patterns for Genes with Different Fates following a Single Whole-Genome Duplication in Flowering Plants.</title>
        <authorList>
            <person name="Shi T."/>
            <person name="Rahmani R.S."/>
            <person name="Gugger P.F."/>
            <person name="Wang M."/>
            <person name="Li H."/>
            <person name="Zhang Y."/>
            <person name="Li Z."/>
            <person name="Wang Q."/>
            <person name="Van de Peer Y."/>
            <person name="Marchal K."/>
            <person name="Chen J."/>
        </authorList>
    </citation>
    <scope>NUCLEOTIDE SEQUENCE [LARGE SCALE GENOMIC DNA]</scope>
    <source>
        <tissue evidence="1">Leaf</tissue>
    </source>
</reference>
<dbReference type="EMBL" id="DUZY01000008">
    <property type="protein sequence ID" value="DAD48138.1"/>
    <property type="molecule type" value="Genomic_DNA"/>
</dbReference>
<name>A0A823A1X3_NELNU</name>
<keyword evidence="2" id="KW-1185">Reference proteome</keyword>
<accession>A0A823A1X3</accession>
<protein>
    <submittedName>
        <fullName evidence="1">Uncharacterized protein</fullName>
    </submittedName>
</protein>
<comment type="caution">
    <text evidence="1">The sequence shown here is derived from an EMBL/GenBank/DDBJ whole genome shotgun (WGS) entry which is preliminary data.</text>
</comment>
<sequence length="44" mass="5160">MSMMSASEYEVMPQTFDSRNFLQVNLLEPNHHYSRQEQTALQLG</sequence>
<dbReference type="AlphaFoldDB" id="A0A823A1X3"/>